<organism evidence="2 3">
    <name type="scientific">Thelonectria olida</name>
    <dbReference type="NCBI Taxonomy" id="1576542"/>
    <lineage>
        <taxon>Eukaryota</taxon>
        <taxon>Fungi</taxon>
        <taxon>Dikarya</taxon>
        <taxon>Ascomycota</taxon>
        <taxon>Pezizomycotina</taxon>
        <taxon>Sordariomycetes</taxon>
        <taxon>Hypocreomycetidae</taxon>
        <taxon>Hypocreales</taxon>
        <taxon>Nectriaceae</taxon>
        <taxon>Thelonectria</taxon>
    </lineage>
</organism>
<keyword evidence="3" id="KW-1185">Reference proteome</keyword>
<feature type="chain" id="PRO_5040266982" evidence="1">
    <location>
        <begin position="18"/>
        <end position="169"/>
    </location>
</feature>
<gene>
    <name evidence="2" type="ORF">B0T10DRAFT_493079</name>
</gene>
<reference evidence="2 3" key="1">
    <citation type="journal article" date="2021" name="Nat. Commun.">
        <title>Genetic determinants of endophytism in the Arabidopsis root mycobiome.</title>
        <authorList>
            <person name="Mesny F."/>
            <person name="Miyauchi S."/>
            <person name="Thiergart T."/>
            <person name="Pickel B."/>
            <person name="Atanasova L."/>
            <person name="Karlsson M."/>
            <person name="Huettel B."/>
            <person name="Barry K.W."/>
            <person name="Haridas S."/>
            <person name="Chen C."/>
            <person name="Bauer D."/>
            <person name="Andreopoulos W."/>
            <person name="Pangilinan J."/>
            <person name="LaButti K."/>
            <person name="Riley R."/>
            <person name="Lipzen A."/>
            <person name="Clum A."/>
            <person name="Drula E."/>
            <person name="Henrissat B."/>
            <person name="Kohler A."/>
            <person name="Grigoriev I.V."/>
            <person name="Martin F.M."/>
            <person name="Hacquard S."/>
        </authorList>
    </citation>
    <scope>NUCLEOTIDE SEQUENCE [LARGE SCALE GENOMIC DNA]</scope>
    <source>
        <strain evidence="2 3">MPI-CAGE-CH-0241</strain>
    </source>
</reference>
<evidence type="ECO:0000313" key="3">
    <source>
        <dbReference type="Proteomes" id="UP000777438"/>
    </source>
</evidence>
<proteinExistence type="predicted"/>
<dbReference type="EMBL" id="JAGPYM010000019">
    <property type="protein sequence ID" value="KAH6884987.1"/>
    <property type="molecule type" value="Genomic_DNA"/>
</dbReference>
<name>A0A9P8VYA6_9HYPO</name>
<comment type="caution">
    <text evidence="2">The sequence shown here is derived from an EMBL/GenBank/DDBJ whole genome shotgun (WGS) entry which is preliminary data.</text>
</comment>
<evidence type="ECO:0000313" key="2">
    <source>
        <dbReference type="EMBL" id="KAH6884987.1"/>
    </source>
</evidence>
<dbReference type="AlphaFoldDB" id="A0A9P8VYA6"/>
<feature type="signal peptide" evidence="1">
    <location>
        <begin position="1"/>
        <end position="17"/>
    </location>
</feature>
<evidence type="ECO:0000256" key="1">
    <source>
        <dbReference type="SAM" id="SignalP"/>
    </source>
</evidence>
<sequence length="169" mass="17970">MLFASLLVACISSIALATEISPGERINITLQVGTLTGTGVVEFFSLQCPTTNVYGDITTPIPKTIVATTPEDSAMETSTYTITEEDTTTLTTTITRTHEVGNFTSSSPTGIGTIHNQNGYPSFPTSPTFKFTATPVPTFPVTSSAVTLSQQVWPMSFVLALFGIGVLFF</sequence>
<dbReference type="Proteomes" id="UP000777438">
    <property type="component" value="Unassembled WGS sequence"/>
</dbReference>
<protein>
    <submittedName>
        <fullName evidence="2">Uncharacterized protein</fullName>
    </submittedName>
</protein>
<accession>A0A9P8VYA6</accession>
<keyword evidence="1" id="KW-0732">Signal</keyword>